<sequence>MAKKLLRHFDNNRLPWMLILVLQYHQRLKRGNINGDYLHDQTQVQVMDSYCT</sequence>
<dbReference type="Proteomes" id="UP000315295">
    <property type="component" value="Unassembled WGS sequence"/>
</dbReference>
<name>A0A540N308_MALBA</name>
<protein>
    <submittedName>
        <fullName evidence="1">Uncharacterized protein</fullName>
    </submittedName>
</protein>
<organism evidence="1 2">
    <name type="scientific">Malus baccata</name>
    <name type="common">Siberian crab apple</name>
    <name type="synonym">Pyrus baccata</name>
    <dbReference type="NCBI Taxonomy" id="106549"/>
    <lineage>
        <taxon>Eukaryota</taxon>
        <taxon>Viridiplantae</taxon>
        <taxon>Streptophyta</taxon>
        <taxon>Embryophyta</taxon>
        <taxon>Tracheophyta</taxon>
        <taxon>Spermatophyta</taxon>
        <taxon>Magnoliopsida</taxon>
        <taxon>eudicotyledons</taxon>
        <taxon>Gunneridae</taxon>
        <taxon>Pentapetalae</taxon>
        <taxon>rosids</taxon>
        <taxon>fabids</taxon>
        <taxon>Rosales</taxon>
        <taxon>Rosaceae</taxon>
        <taxon>Amygdaloideae</taxon>
        <taxon>Maleae</taxon>
        <taxon>Malus</taxon>
    </lineage>
</organism>
<dbReference type="AlphaFoldDB" id="A0A540N308"/>
<accession>A0A540N308</accession>
<evidence type="ECO:0000313" key="1">
    <source>
        <dbReference type="EMBL" id="TQE04910.1"/>
    </source>
</evidence>
<comment type="caution">
    <text evidence="1">The sequence shown here is derived from an EMBL/GenBank/DDBJ whole genome shotgun (WGS) entry which is preliminary data.</text>
</comment>
<keyword evidence="2" id="KW-1185">Reference proteome</keyword>
<gene>
    <name evidence="1" type="ORF">C1H46_009513</name>
</gene>
<dbReference type="EMBL" id="VIEB01000132">
    <property type="protein sequence ID" value="TQE04910.1"/>
    <property type="molecule type" value="Genomic_DNA"/>
</dbReference>
<reference evidence="1 2" key="1">
    <citation type="journal article" date="2019" name="G3 (Bethesda)">
        <title>Sequencing of a Wild Apple (Malus baccata) Genome Unravels the Differences Between Cultivated and Wild Apple Species Regarding Disease Resistance and Cold Tolerance.</title>
        <authorList>
            <person name="Chen X."/>
        </authorList>
    </citation>
    <scope>NUCLEOTIDE SEQUENCE [LARGE SCALE GENOMIC DNA]</scope>
    <source>
        <strain evidence="2">cv. Shandingzi</strain>
        <tissue evidence="1">Leaves</tissue>
    </source>
</reference>
<evidence type="ECO:0000313" key="2">
    <source>
        <dbReference type="Proteomes" id="UP000315295"/>
    </source>
</evidence>
<proteinExistence type="predicted"/>